<reference evidence="1 2" key="1">
    <citation type="submission" date="2020-08" db="EMBL/GenBank/DDBJ databases">
        <title>Genomic Encyclopedia of Type Strains, Phase IV (KMG-IV): sequencing the most valuable type-strain genomes for metagenomic binning, comparative biology and taxonomic classification.</title>
        <authorList>
            <person name="Goeker M."/>
        </authorList>
    </citation>
    <scope>NUCLEOTIDE SEQUENCE [LARGE SCALE GENOMIC DNA]</scope>
    <source>
        <strain evidence="1 2">DSM 21769</strain>
    </source>
</reference>
<dbReference type="EMBL" id="JACHHJ010000002">
    <property type="protein sequence ID" value="MBB6449813.1"/>
    <property type="molecule type" value="Genomic_DNA"/>
</dbReference>
<evidence type="ECO:0000313" key="1">
    <source>
        <dbReference type="EMBL" id="MBB6449813.1"/>
    </source>
</evidence>
<keyword evidence="2" id="KW-1185">Reference proteome</keyword>
<sequence length="149" mass="17524">MGGFFAGMLLVALIDKLVPYQGNPHEVKKVEEMNQYPQSARSKNLLPLPGLWFLSHWMGSFLRLKNIIKNILRFMDSYSVWLSWHFACSCFSERGKKLLYDYVIYSVHFSASLIDLFMFVKQISYFMLIYTTPLKHFFVVVDHMLILQP</sequence>
<protein>
    <submittedName>
        <fullName evidence="1">Uncharacterized protein</fullName>
    </submittedName>
</protein>
<comment type="caution">
    <text evidence="1">The sequence shown here is derived from an EMBL/GenBank/DDBJ whole genome shotgun (WGS) entry which is preliminary data.</text>
</comment>
<proteinExistence type="predicted"/>
<accession>A0A841PYN7</accession>
<dbReference type="AlphaFoldDB" id="A0A841PYN7"/>
<organism evidence="1 2">
    <name type="scientific">Geomicrobium halophilum</name>
    <dbReference type="NCBI Taxonomy" id="549000"/>
    <lineage>
        <taxon>Bacteria</taxon>
        <taxon>Bacillati</taxon>
        <taxon>Bacillota</taxon>
        <taxon>Bacilli</taxon>
        <taxon>Bacillales</taxon>
        <taxon>Geomicrobium</taxon>
    </lineage>
</organism>
<gene>
    <name evidence="1" type="ORF">HNR44_001791</name>
</gene>
<dbReference type="Proteomes" id="UP000568839">
    <property type="component" value="Unassembled WGS sequence"/>
</dbReference>
<evidence type="ECO:0000313" key="2">
    <source>
        <dbReference type="Proteomes" id="UP000568839"/>
    </source>
</evidence>
<name>A0A841PYN7_9BACL</name>